<dbReference type="Pfam" id="PF02926">
    <property type="entry name" value="THUMP"/>
    <property type="match status" value="1"/>
</dbReference>
<dbReference type="InterPro" id="IPR040183">
    <property type="entry name" value="THUMPD1-like"/>
</dbReference>
<keyword evidence="1" id="KW-0694">RNA-binding</keyword>
<accession>A0A367JFN5</accession>
<dbReference type="AlphaFoldDB" id="A0A367JFN5"/>
<dbReference type="CDD" id="cd11717">
    <property type="entry name" value="THUMP_THUMPD1_like"/>
    <property type="match status" value="1"/>
</dbReference>
<feature type="region of interest" description="Disordered" evidence="2">
    <location>
        <begin position="1"/>
        <end position="27"/>
    </location>
</feature>
<dbReference type="Gene3D" id="3.30.2300.10">
    <property type="entry name" value="THUMP superfamily"/>
    <property type="match status" value="1"/>
</dbReference>
<name>A0A367JFN5_RHIAZ</name>
<sequence>MSNKRAAPQGGNRKKRNKTYHCAKEASGSKAKNAFNLLPGMKGVLVACTRGKESRAVKEAMDVLSEYADKLYPKEEKEEKEEKEDDIEASIAKEVAEIKDSSSDKKRFTNITTGTDCLVFIRATDPVEPVNLIHTMLTDMHEKQLKKTRYISRYLPIQKTCHANLPEIINTGKQLFPPCFEQKDDEGKLIAKKFAIVCRIRNCNKLSSKDVITALAATVPEGHKVDLENPDYTIIVEVCQTIAMMSIVHDFHKLKKYNIESLLGLNDAKQEQ</sequence>
<dbReference type="PANTHER" id="PTHR13452:SF10">
    <property type="entry name" value="THUMP DOMAIN-CONTAINING PROTEIN 1"/>
    <property type="match status" value="1"/>
</dbReference>
<dbReference type="Proteomes" id="UP000252139">
    <property type="component" value="Unassembled WGS sequence"/>
</dbReference>
<evidence type="ECO:0000313" key="5">
    <source>
        <dbReference type="Proteomes" id="UP000252139"/>
    </source>
</evidence>
<reference evidence="4 5" key="1">
    <citation type="journal article" date="2018" name="G3 (Bethesda)">
        <title>Phylogenetic and Phylogenomic Definition of Rhizopus Species.</title>
        <authorList>
            <person name="Gryganskyi A.P."/>
            <person name="Golan J."/>
            <person name="Dolatabadi S."/>
            <person name="Mondo S."/>
            <person name="Robb S."/>
            <person name="Idnurm A."/>
            <person name="Muszewska A."/>
            <person name="Steczkiewicz K."/>
            <person name="Masonjones S."/>
            <person name="Liao H.L."/>
            <person name="Gajdeczka M.T."/>
            <person name="Anike F."/>
            <person name="Vuek A."/>
            <person name="Anishchenko I.M."/>
            <person name="Voigt K."/>
            <person name="de Hoog G.S."/>
            <person name="Smith M.E."/>
            <person name="Heitman J."/>
            <person name="Vilgalys R."/>
            <person name="Stajich J.E."/>
        </authorList>
    </citation>
    <scope>NUCLEOTIDE SEQUENCE [LARGE SCALE GENOMIC DNA]</scope>
    <source>
        <strain evidence="4 5">CBS 357.93</strain>
    </source>
</reference>
<evidence type="ECO:0000259" key="3">
    <source>
        <dbReference type="PROSITE" id="PS51165"/>
    </source>
</evidence>
<comment type="caution">
    <text evidence="4">The sequence shown here is derived from an EMBL/GenBank/DDBJ whole genome shotgun (WGS) entry which is preliminary data.</text>
</comment>
<dbReference type="OrthoDB" id="367221at2759"/>
<dbReference type="PANTHER" id="PTHR13452">
    <property type="entry name" value="THUMP DOMAIN CONTAINING PROTEIN 1-RELATED"/>
    <property type="match status" value="1"/>
</dbReference>
<dbReference type="EMBL" id="PJQL01001411">
    <property type="protein sequence ID" value="RCH88763.1"/>
    <property type="molecule type" value="Genomic_DNA"/>
</dbReference>
<keyword evidence="5" id="KW-1185">Reference proteome</keyword>
<dbReference type="GO" id="GO:0003723">
    <property type="term" value="F:RNA binding"/>
    <property type="evidence" value="ECO:0007669"/>
    <property type="project" value="UniProtKB-UniRule"/>
</dbReference>
<gene>
    <name evidence="4" type="primary">THUMPD1_1</name>
    <name evidence="4" type="ORF">CU097_002246</name>
</gene>
<dbReference type="PROSITE" id="PS51165">
    <property type="entry name" value="THUMP"/>
    <property type="match status" value="1"/>
</dbReference>
<dbReference type="SUPFAM" id="SSF143437">
    <property type="entry name" value="THUMP domain-like"/>
    <property type="match status" value="1"/>
</dbReference>
<organism evidence="4 5">
    <name type="scientific">Rhizopus azygosporus</name>
    <name type="common">Rhizopus microsporus var. azygosporus</name>
    <dbReference type="NCBI Taxonomy" id="86630"/>
    <lineage>
        <taxon>Eukaryota</taxon>
        <taxon>Fungi</taxon>
        <taxon>Fungi incertae sedis</taxon>
        <taxon>Mucoromycota</taxon>
        <taxon>Mucoromycotina</taxon>
        <taxon>Mucoromycetes</taxon>
        <taxon>Mucorales</taxon>
        <taxon>Mucorineae</taxon>
        <taxon>Rhizopodaceae</taxon>
        <taxon>Rhizopus</taxon>
    </lineage>
</organism>
<feature type="compositionally biased region" description="Basic residues" evidence="2">
    <location>
        <begin position="12"/>
        <end position="21"/>
    </location>
</feature>
<evidence type="ECO:0000256" key="1">
    <source>
        <dbReference type="PROSITE-ProRule" id="PRU00529"/>
    </source>
</evidence>
<proteinExistence type="predicted"/>
<dbReference type="FunFam" id="3.30.2300.10:FF:000001">
    <property type="entry name" value="THUMP domain-containing protein 1"/>
    <property type="match status" value="1"/>
</dbReference>
<protein>
    <submittedName>
        <fullName evidence="4">THUMP domain-containing protein 1</fullName>
    </submittedName>
</protein>
<evidence type="ECO:0000256" key="2">
    <source>
        <dbReference type="SAM" id="MobiDB-lite"/>
    </source>
</evidence>
<dbReference type="STRING" id="86630.A0A367JFN5"/>
<evidence type="ECO:0000313" key="4">
    <source>
        <dbReference type="EMBL" id="RCH88763.1"/>
    </source>
</evidence>
<feature type="domain" description="THUMP" evidence="3">
    <location>
        <begin position="139"/>
        <end position="249"/>
    </location>
</feature>
<dbReference type="GO" id="GO:0006400">
    <property type="term" value="P:tRNA modification"/>
    <property type="evidence" value="ECO:0007669"/>
    <property type="project" value="InterPro"/>
</dbReference>
<dbReference type="InterPro" id="IPR004114">
    <property type="entry name" value="THUMP_dom"/>
</dbReference>
<dbReference type="SMART" id="SM00981">
    <property type="entry name" value="THUMP"/>
    <property type="match status" value="1"/>
</dbReference>